<comment type="subcellular location">
    <subcellularLocation>
        <location evidence="1">Cytoplasm</location>
    </subcellularLocation>
</comment>
<comment type="caution">
    <text evidence="5">The sequence shown here is derived from an EMBL/GenBank/DDBJ whole genome shotgun (WGS) entry which is preliminary data.</text>
</comment>
<name>A0A2N3Y9I9_SACSN</name>
<dbReference type="AlphaFoldDB" id="A0A2N3Y9I9"/>
<dbReference type="Proteomes" id="UP000233786">
    <property type="component" value="Unassembled WGS sequence"/>
</dbReference>
<gene>
    <name evidence="5" type="ORF">A8926_7693</name>
</gene>
<proteinExistence type="inferred from homology"/>
<dbReference type="RefSeq" id="WP_010306202.1">
    <property type="nucleotide sequence ID" value="NZ_CP061007.1"/>
</dbReference>
<dbReference type="OrthoDB" id="5175124at2"/>
<protein>
    <submittedName>
        <fullName evidence="5">ESAT-6 protein secretion system EspG family protein</fullName>
    </submittedName>
</protein>
<evidence type="ECO:0000256" key="3">
    <source>
        <dbReference type="ARBA" id="ARBA00022490"/>
    </source>
</evidence>
<evidence type="ECO:0000313" key="5">
    <source>
        <dbReference type="EMBL" id="PKW19521.1"/>
    </source>
</evidence>
<organism evidence="5 6">
    <name type="scientific">Saccharopolyspora spinosa</name>
    <dbReference type="NCBI Taxonomy" id="60894"/>
    <lineage>
        <taxon>Bacteria</taxon>
        <taxon>Bacillati</taxon>
        <taxon>Actinomycetota</taxon>
        <taxon>Actinomycetes</taxon>
        <taxon>Pseudonocardiales</taxon>
        <taxon>Pseudonocardiaceae</taxon>
        <taxon>Saccharopolyspora</taxon>
    </lineage>
</organism>
<sequence length="259" mass="28435">MLDSFTLSAEAADILGEDLRIDLRQFPFEIPHFGATIDDRAQLRRDVWSGLERRRLAECGRAEPELEQVLNLLHSPEISVAVTSYDGRTDAVYRARSAVAGSAGVVAVQEEQGLRIEFIDARGLSRVCVGLLPEVPAGKLEAGTIAAAGEPEPEPVADGEPDSWLAAAQPSISGHGGGDLRKVQKIMALPVRRVGYFVVTGGRQVRLPAIGWRDTEEGRYSVTTRRNNDGEHWNTFGPADRTRLIRYLDEQLAAFHPDR</sequence>
<keyword evidence="4" id="KW-0143">Chaperone</keyword>
<reference evidence="5" key="1">
    <citation type="submission" date="2017-12" db="EMBL/GenBank/DDBJ databases">
        <title>Sequencing the genomes of 1000 Actinobacteria strains.</title>
        <authorList>
            <person name="Klenk H.-P."/>
        </authorList>
    </citation>
    <scope>NUCLEOTIDE SEQUENCE [LARGE SCALE GENOMIC DNA]</scope>
    <source>
        <strain evidence="5">DSM 44228</strain>
    </source>
</reference>
<evidence type="ECO:0000256" key="4">
    <source>
        <dbReference type="ARBA" id="ARBA00023186"/>
    </source>
</evidence>
<evidence type="ECO:0000256" key="2">
    <source>
        <dbReference type="ARBA" id="ARBA00006411"/>
    </source>
</evidence>
<dbReference type="Pfam" id="PF14011">
    <property type="entry name" value="ESX-1_EspG"/>
    <property type="match status" value="1"/>
</dbReference>
<dbReference type="EMBL" id="PJNB01000001">
    <property type="protein sequence ID" value="PKW19521.1"/>
    <property type="molecule type" value="Genomic_DNA"/>
</dbReference>
<dbReference type="InterPro" id="IPR025734">
    <property type="entry name" value="EspG"/>
</dbReference>
<evidence type="ECO:0000256" key="1">
    <source>
        <dbReference type="ARBA" id="ARBA00004496"/>
    </source>
</evidence>
<dbReference type="STRING" id="994479.GCA_000194155_00468"/>
<comment type="similarity">
    <text evidence="2">Belongs to the EspG family.</text>
</comment>
<keyword evidence="6" id="KW-1185">Reference proteome</keyword>
<keyword evidence="3" id="KW-0963">Cytoplasm</keyword>
<accession>A0A2N3Y9I9</accession>
<evidence type="ECO:0000313" key="6">
    <source>
        <dbReference type="Proteomes" id="UP000233786"/>
    </source>
</evidence>